<evidence type="ECO:0000313" key="14">
    <source>
        <dbReference type="Proteomes" id="UP000271974"/>
    </source>
</evidence>
<dbReference type="GO" id="GO:0009308">
    <property type="term" value="P:amine metabolic process"/>
    <property type="evidence" value="ECO:0007669"/>
    <property type="project" value="UniProtKB-UniRule"/>
</dbReference>
<dbReference type="Pfam" id="PF01179">
    <property type="entry name" value="Cu_amine_oxid"/>
    <property type="match status" value="2"/>
</dbReference>
<feature type="domain" description="Copper amine oxidase N2-terminal" evidence="12">
    <location>
        <begin position="90"/>
        <end position="162"/>
    </location>
</feature>
<dbReference type="GO" id="GO:0008131">
    <property type="term" value="F:primary methylamine oxidase activity"/>
    <property type="evidence" value="ECO:0007669"/>
    <property type="project" value="InterPro"/>
</dbReference>
<sequence length="786" mass="88106">MPPFNRQSKLWPLVAFVMTVMAACLLIALIAVSSEETAAPVRTCGVGKVAKNHKSGGVTEDIEPAHPGPFHDLTSRELKSLRLFLESDPEINATKLSDQSLGSKALVESYVSAIDLYVPPKIDVLEHLDLDQPQPPREALVILFRGDKSPPVVEERVCGPLPDVVSCRMLKSDKRRNPVEFSVRPFNMLEFGALIEYLLHGAVEDKLGFLLRDSFGISYANCQNKPCLDFFTSPVATSLLGDIRQRRLWVWAHYPVEFYLLHPVDFALLAVLDEADPATFRVDKVWYAGKLYGSMGELVAGYNSSSIPKIKREMPKGGEGVFSSIHRRGENPSASPQRPPTLVEPDGKRYSLSSRQVHYLGWQFNLRMSSLSGPQLFDVRFRGDRIAYEISLQEIVVTYSAYNPMHQVTDVADSAGYLGMMARSLVPGADCPESSTFISSTVAGQLVKGPVRFPNAWCLFEHTSGLPLRRHMGYRFVHGSFYGGMLDSHLTLRTILVVGNYDYVIDFSFHQNGVMDVRVSSTGFLMVSPFNPVESPYGYRIQEHILGNLHHHLFHFKVDMDVGGSTKNRYSTLDIHKDKALLTTVRSAFDSFFNYLSMMMMMIIIVIIISQLELGGMSKQLLQENKNNERTMAWARHQLVVTTHKEDERTSSSPYAMFDSENPVVDFSQFSDDNDSLVDKDLVFWLSMGLYHVPRTEDLPLTATTGTKLSFSLAPFNYFPECPSMASSDATRMDLINSKEPKEGVMVERYYGKQKDTCALPVPTYESQVKENPDAALESSKFLGLL</sequence>
<comment type="similarity">
    <text evidence="1 8">Belongs to the copper/topaquinone oxidase family.</text>
</comment>
<dbReference type="SUPFAM" id="SSF49998">
    <property type="entry name" value="Amine oxidase catalytic domain"/>
    <property type="match status" value="1"/>
</dbReference>
<evidence type="ECO:0000256" key="5">
    <source>
        <dbReference type="ARBA" id="ARBA00023008"/>
    </source>
</evidence>
<feature type="modified residue" description="2',4',5'-topaquinone" evidence="7">
    <location>
        <position position="501"/>
    </location>
</feature>
<feature type="region of interest" description="Disordered" evidence="9">
    <location>
        <begin position="321"/>
        <end position="347"/>
    </location>
</feature>
<dbReference type="InterPro" id="IPR015800">
    <property type="entry name" value="Cu_amine_oxidase_N2"/>
</dbReference>
<comment type="PTM">
    <text evidence="7 8">Topaquinone (TPQ) is generated by copper-dependent autoxidation of a specific tyrosyl residue.</text>
</comment>
<keyword evidence="3 6" id="KW-0801">TPQ</keyword>
<evidence type="ECO:0000313" key="13">
    <source>
        <dbReference type="EMBL" id="RUS74887.1"/>
    </source>
</evidence>
<dbReference type="SUPFAM" id="SSF54416">
    <property type="entry name" value="Amine oxidase N-terminal region"/>
    <property type="match status" value="2"/>
</dbReference>
<evidence type="ECO:0000256" key="6">
    <source>
        <dbReference type="PIRSR" id="PIRSR600269-50"/>
    </source>
</evidence>
<dbReference type="EC" id="1.4.3.-" evidence="8"/>
<gene>
    <name evidence="13" type="ORF">EGW08_017352</name>
</gene>
<protein>
    <recommendedName>
        <fullName evidence="8">Amine oxidase</fullName>
        <ecNumber evidence="8">1.4.3.-</ecNumber>
    </recommendedName>
</protein>
<comment type="caution">
    <text evidence="13">The sequence shown here is derived from an EMBL/GenBank/DDBJ whole genome shotgun (WGS) entry which is preliminary data.</text>
</comment>
<dbReference type="STRING" id="188477.A0A3S1B4I5"/>
<evidence type="ECO:0000256" key="10">
    <source>
        <dbReference type="SAM" id="Phobius"/>
    </source>
</evidence>
<evidence type="ECO:0000256" key="9">
    <source>
        <dbReference type="SAM" id="MobiDB-lite"/>
    </source>
</evidence>
<evidence type="ECO:0000256" key="1">
    <source>
        <dbReference type="ARBA" id="ARBA00007983"/>
    </source>
</evidence>
<dbReference type="InterPro" id="IPR036460">
    <property type="entry name" value="Cu_amine_oxidase_C_sf"/>
</dbReference>
<dbReference type="EMBL" id="RQTK01000790">
    <property type="protein sequence ID" value="RUS74887.1"/>
    <property type="molecule type" value="Genomic_DNA"/>
</dbReference>
<keyword evidence="5 8" id="KW-0186">Copper</keyword>
<dbReference type="OrthoDB" id="5379943at2759"/>
<feature type="active site" description="Proton acceptor" evidence="6">
    <location>
        <position position="413"/>
    </location>
</feature>
<keyword evidence="14" id="KW-1185">Reference proteome</keyword>
<evidence type="ECO:0000259" key="12">
    <source>
        <dbReference type="Pfam" id="PF02727"/>
    </source>
</evidence>
<accession>A0A3S1B4I5</accession>
<keyword evidence="10" id="KW-1133">Transmembrane helix</keyword>
<dbReference type="Pfam" id="PF02727">
    <property type="entry name" value="Cu_amine_oxidN2"/>
    <property type="match status" value="1"/>
</dbReference>
<dbReference type="GO" id="GO:0005507">
    <property type="term" value="F:copper ion binding"/>
    <property type="evidence" value="ECO:0007669"/>
    <property type="project" value="InterPro"/>
</dbReference>
<feature type="domain" description="Copper amine oxidase catalytic" evidence="11">
    <location>
        <begin position="619"/>
        <end position="725"/>
    </location>
</feature>
<dbReference type="GO" id="GO:0048038">
    <property type="term" value="F:quinone binding"/>
    <property type="evidence" value="ECO:0007669"/>
    <property type="project" value="InterPro"/>
</dbReference>
<dbReference type="InterPro" id="IPR000269">
    <property type="entry name" value="Cu_amine_oxidase"/>
</dbReference>
<comment type="cofactor">
    <cofactor evidence="8">
        <name>Cu cation</name>
        <dbReference type="ChEBI" id="CHEBI:23378"/>
    </cofactor>
    <text evidence="8">Contains 1 topaquinone per subunit.</text>
</comment>
<feature type="transmembrane region" description="Helical" evidence="10">
    <location>
        <begin position="592"/>
        <end position="612"/>
    </location>
</feature>
<dbReference type="PANTHER" id="PTHR10638">
    <property type="entry name" value="COPPER AMINE OXIDASE"/>
    <property type="match status" value="1"/>
</dbReference>
<proteinExistence type="inferred from homology"/>
<dbReference type="Proteomes" id="UP000271974">
    <property type="component" value="Unassembled WGS sequence"/>
</dbReference>
<evidence type="ECO:0000256" key="2">
    <source>
        <dbReference type="ARBA" id="ARBA00022723"/>
    </source>
</evidence>
<keyword evidence="2 8" id="KW-0479">Metal-binding</keyword>
<reference evidence="13 14" key="1">
    <citation type="submission" date="2019-01" db="EMBL/GenBank/DDBJ databases">
        <title>A draft genome assembly of the solar-powered sea slug Elysia chlorotica.</title>
        <authorList>
            <person name="Cai H."/>
            <person name="Li Q."/>
            <person name="Fang X."/>
            <person name="Li J."/>
            <person name="Curtis N.E."/>
            <person name="Altenburger A."/>
            <person name="Shibata T."/>
            <person name="Feng M."/>
            <person name="Maeda T."/>
            <person name="Schwartz J.A."/>
            <person name="Shigenobu S."/>
            <person name="Lundholm N."/>
            <person name="Nishiyama T."/>
            <person name="Yang H."/>
            <person name="Hasebe M."/>
            <person name="Li S."/>
            <person name="Pierce S.K."/>
            <person name="Wang J."/>
        </authorList>
    </citation>
    <scope>NUCLEOTIDE SEQUENCE [LARGE SCALE GENOMIC DNA]</scope>
    <source>
        <strain evidence="13">EC2010</strain>
        <tissue evidence="13">Whole organism of an adult</tissue>
    </source>
</reference>
<feature type="active site" description="Schiff-base intermediate with substrate; via topaquinone" evidence="6">
    <location>
        <position position="501"/>
    </location>
</feature>
<evidence type="ECO:0000256" key="7">
    <source>
        <dbReference type="PIRSR" id="PIRSR600269-51"/>
    </source>
</evidence>
<dbReference type="PANTHER" id="PTHR10638:SF20">
    <property type="entry name" value="AMINE OXIDASE"/>
    <property type="match status" value="1"/>
</dbReference>
<dbReference type="Gene3D" id="2.70.98.20">
    <property type="entry name" value="Copper amine oxidase, catalytic domain"/>
    <property type="match status" value="2"/>
</dbReference>
<evidence type="ECO:0000256" key="8">
    <source>
        <dbReference type="RuleBase" id="RU000672"/>
    </source>
</evidence>
<keyword evidence="10" id="KW-0812">Transmembrane</keyword>
<dbReference type="PRINTS" id="PR00766">
    <property type="entry name" value="CUDAOXIDASE"/>
</dbReference>
<dbReference type="AlphaFoldDB" id="A0A3S1B4I5"/>
<dbReference type="Gene3D" id="3.10.450.40">
    <property type="match status" value="2"/>
</dbReference>
<organism evidence="13 14">
    <name type="scientific">Elysia chlorotica</name>
    <name type="common">Eastern emerald elysia</name>
    <name type="synonym">Sea slug</name>
    <dbReference type="NCBI Taxonomy" id="188477"/>
    <lineage>
        <taxon>Eukaryota</taxon>
        <taxon>Metazoa</taxon>
        <taxon>Spiralia</taxon>
        <taxon>Lophotrochozoa</taxon>
        <taxon>Mollusca</taxon>
        <taxon>Gastropoda</taxon>
        <taxon>Heterobranchia</taxon>
        <taxon>Euthyneura</taxon>
        <taxon>Panpulmonata</taxon>
        <taxon>Sacoglossa</taxon>
        <taxon>Placobranchoidea</taxon>
        <taxon>Plakobranchidae</taxon>
        <taxon>Elysia</taxon>
    </lineage>
</organism>
<feature type="transmembrane region" description="Helical" evidence="10">
    <location>
        <begin position="12"/>
        <end position="32"/>
    </location>
</feature>
<dbReference type="GO" id="GO:0005886">
    <property type="term" value="C:plasma membrane"/>
    <property type="evidence" value="ECO:0007669"/>
    <property type="project" value="TreeGrafter"/>
</dbReference>
<keyword evidence="4 8" id="KW-0560">Oxidoreductase</keyword>
<evidence type="ECO:0000259" key="11">
    <source>
        <dbReference type="Pfam" id="PF01179"/>
    </source>
</evidence>
<keyword evidence="10" id="KW-0472">Membrane</keyword>
<name>A0A3S1B4I5_ELYCH</name>
<dbReference type="InterPro" id="IPR015798">
    <property type="entry name" value="Cu_amine_oxidase_C"/>
</dbReference>
<dbReference type="PROSITE" id="PS51257">
    <property type="entry name" value="PROKAR_LIPOPROTEIN"/>
    <property type="match status" value="1"/>
</dbReference>
<evidence type="ECO:0000256" key="4">
    <source>
        <dbReference type="ARBA" id="ARBA00023002"/>
    </source>
</evidence>
<dbReference type="InterPro" id="IPR016182">
    <property type="entry name" value="Cu_amine_oxidase_N-reg"/>
</dbReference>
<feature type="domain" description="Copper amine oxidase catalytic" evidence="11">
    <location>
        <begin position="341"/>
        <end position="578"/>
    </location>
</feature>
<evidence type="ECO:0000256" key="3">
    <source>
        <dbReference type="ARBA" id="ARBA00022772"/>
    </source>
</evidence>